<dbReference type="GO" id="GO:0016491">
    <property type="term" value="F:oxidoreductase activity"/>
    <property type="evidence" value="ECO:0007669"/>
    <property type="project" value="UniProtKB-KW"/>
</dbReference>
<dbReference type="PANTHER" id="PTHR44196">
    <property type="entry name" value="DEHYDROGENASE/REDUCTASE SDR FAMILY MEMBER 7B"/>
    <property type="match status" value="1"/>
</dbReference>
<gene>
    <name evidence="4" type="ORF">JJ685_11415</name>
</gene>
<dbReference type="AlphaFoldDB" id="A0A936YYF1"/>
<dbReference type="InterPro" id="IPR020904">
    <property type="entry name" value="Sc_DH/Rdtase_CS"/>
</dbReference>
<dbReference type="NCBIfam" id="NF006565">
    <property type="entry name" value="PRK09072.1"/>
    <property type="match status" value="1"/>
</dbReference>
<evidence type="ECO:0000256" key="3">
    <source>
        <dbReference type="SAM" id="Phobius"/>
    </source>
</evidence>
<name>A0A936YYF1_9BURK</name>
<evidence type="ECO:0000313" key="5">
    <source>
        <dbReference type="Proteomes" id="UP000599109"/>
    </source>
</evidence>
<reference evidence="4 5" key="1">
    <citation type="journal article" date="2017" name="Int. J. Syst. Evol. Microbiol.">
        <title>Ramlibacter monticola sp. nov., isolated from forest soil.</title>
        <authorList>
            <person name="Chaudhary D.K."/>
            <person name="Kim J."/>
        </authorList>
    </citation>
    <scope>NUCLEOTIDE SEQUENCE [LARGE SCALE GENOMIC DNA]</scope>
    <source>
        <strain evidence="4 5">KACC 19175</strain>
    </source>
</reference>
<organism evidence="4 5">
    <name type="scientific">Ramlibacter monticola</name>
    <dbReference type="NCBI Taxonomy" id="1926872"/>
    <lineage>
        <taxon>Bacteria</taxon>
        <taxon>Pseudomonadati</taxon>
        <taxon>Pseudomonadota</taxon>
        <taxon>Betaproteobacteria</taxon>
        <taxon>Burkholderiales</taxon>
        <taxon>Comamonadaceae</taxon>
        <taxon>Ramlibacter</taxon>
    </lineage>
</organism>
<dbReference type="PANTHER" id="PTHR44196:SF1">
    <property type="entry name" value="DEHYDROGENASE_REDUCTASE SDR FAMILY MEMBER 7B"/>
    <property type="match status" value="1"/>
</dbReference>
<dbReference type="Gene3D" id="3.40.50.720">
    <property type="entry name" value="NAD(P)-binding Rossmann-like Domain"/>
    <property type="match status" value="1"/>
</dbReference>
<dbReference type="RefSeq" id="WP_201674352.1">
    <property type="nucleotide sequence ID" value="NZ_JAEQNE010000002.1"/>
</dbReference>
<keyword evidence="5" id="KW-1185">Reference proteome</keyword>
<evidence type="ECO:0000256" key="1">
    <source>
        <dbReference type="ARBA" id="ARBA00006484"/>
    </source>
</evidence>
<dbReference type="GO" id="GO:0016020">
    <property type="term" value="C:membrane"/>
    <property type="evidence" value="ECO:0007669"/>
    <property type="project" value="TreeGrafter"/>
</dbReference>
<keyword evidence="3" id="KW-0812">Transmembrane</keyword>
<protein>
    <submittedName>
        <fullName evidence="4">SDR family oxidoreductase</fullName>
    </submittedName>
</protein>
<dbReference type="PROSITE" id="PS00061">
    <property type="entry name" value="ADH_SHORT"/>
    <property type="match status" value="1"/>
</dbReference>
<dbReference type="Proteomes" id="UP000599109">
    <property type="component" value="Unassembled WGS sequence"/>
</dbReference>
<dbReference type="InterPro" id="IPR002347">
    <property type="entry name" value="SDR_fam"/>
</dbReference>
<evidence type="ECO:0000256" key="2">
    <source>
        <dbReference type="ARBA" id="ARBA00023002"/>
    </source>
</evidence>
<keyword evidence="3" id="KW-1133">Transmembrane helix</keyword>
<dbReference type="SUPFAM" id="SSF51735">
    <property type="entry name" value="NAD(P)-binding Rossmann-fold domains"/>
    <property type="match status" value="1"/>
</dbReference>
<comment type="caution">
    <text evidence="4">The sequence shown here is derived from an EMBL/GenBank/DDBJ whole genome shotgun (WGS) entry which is preliminary data.</text>
</comment>
<keyword evidence="3" id="KW-0472">Membrane</keyword>
<dbReference type="EMBL" id="JAEQNE010000002">
    <property type="protein sequence ID" value="MBL0391745.1"/>
    <property type="molecule type" value="Genomic_DNA"/>
</dbReference>
<sequence>MKARQARVLLTGATGGIGREAASVLLDAGASVMVAARTAQGAATLAGELRARHGRSADQVPWAAADLRESAAVERLAREAAGWGCNVLVQAAGAPAFGPLQAQEPDAMAAVLQANLLAPMVLTHALLPHLRRQQRAQLLYVGSVLGAIGLPGYSVYAASKFGLRGFAEAMRRELAGSRVHVQYLGPRSTQTGFNSAAVQAYNEATGTAMDSAATVAAALLRMLEDESPERFLGFPERLAVRLNGLAPLALDGSFRLHSRTLAALPTLLQGRTEP</sequence>
<evidence type="ECO:0000313" key="4">
    <source>
        <dbReference type="EMBL" id="MBL0391745.1"/>
    </source>
</evidence>
<accession>A0A936YYF1</accession>
<dbReference type="InterPro" id="IPR036291">
    <property type="entry name" value="NAD(P)-bd_dom_sf"/>
</dbReference>
<comment type="similarity">
    <text evidence="1">Belongs to the short-chain dehydrogenases/reductases (SDR) family.</text>
</comment>
<keyword evidence="2" id="KW-0560">Oxidoreductase</keyword>
<dbReference type="Pfam" id="PF00106">
    <property type="entry name" value="adh_short"/>
    <property type="match status" value="1"/>
</dbReference>
<proteinExistence type="inferred from homology"/>
<feature type="transmembrane region" description="Helical" evidence="3">
    <location>
        <begin position="138"/>
        <end position="156"/>
    </location>
</feature>
<dbReference type="PRINTS" id="PR00081">
    <property type="entry name" value="GDHRDH"/>
</dbReference>